<dbReference type="PANTHER" id="PTHR20859">
    <property type="entry name" value="INTERFERON/INTERLEUKIN RECEPTOR"/>
    <property type="match status" value="1"/>
</dbReference>
<evidence type="ECO:0000256" key="4">
    <source>
        <dbReference type="ARBA" id="ARBA00023170"/>
    </source>
</evidence>
<dbReference type="EMBL" id="CM015729">
    <property type="protein sequence ID" value="KAF3702729.1"/>
    <property type="molecule type" value="Genomic_DNA"/>
</dbReference>
<dbReference type="InterPro" id="IPR015373">
    <property type="entry name" value="Interferon/interleukin_rcp_dom"/>
</dbReference>
<proteinExistence type="inferred from homology"/>
<dbReference type="InterPro" id="IPR036116">
    <property type="entry name" value="FN3_sf"/>
</dbReference>
<evidence type="ECO:0000256" key="1">
    <source>
        <dbReference type="ARBA" id="ARBA00005399"/>
    </source>
</evidence>
<dbReference type="Proteomes" id="UP000503349">
    <property type="component" value="Chromosome 18"/>
</dbReference>
<evidence type="ECO:0000313" key="9">
    <source>
        <dbReference type="Proteomes" id="UP000503349"/>
    </source>
</evidence>
<dbReference type="InterPro" id="IPR050650">
    <property type="entry name" value="Type-II_Cytokine-TF_Rcpt"/>
</dbReference>
<feature type="domain" description="Fibronectin type-III" evidence="6">
    <location>
        <begin position="8"/>
        <end position="115"/>
    </location>
</feature>
<comment type="similarity">
    <text evidence="1">Belongs to the type II cytokine receptor family.</text>
</comment>
<evidence type="ECO:0000313" key="8">
    <source>
        <dbReference type="EMBL" id="KAF3702729.1"/>
    </source>
</evidence>
<evidence type="ECO:0000256" key="3">
    <source>
        <dbReference type="ARBA" id="ARBA00023157"/>
    </source>
</evidence>
<evidence type="ECO:0000259" key="6">
    <source>
        <dbReference type="Pfam" id="PF01108"/>
    </source>
</evidence>
<evidence type="ECO:0000256" key="5">
    <source>
        <dbReference type="SAM" id="SignalP"/>
    </source>
</evidence>
<dbReference type="GO" id="GO:0004896">
    <property type="term" value="F:cytokine receptor activity"/>
    <property type="evidence" value="ECO:0007669"/>
    <property type="project" value="TreeGrafter"/>
</dbReference>
<feature type="chain" id="PRO_5026021886" evidence="5">
    <location>
        <begin position="19"/>
        <end position="242"/>
    </location>
</feature>
<accession>A0A6G1QK18</accession>
<dbReference type="Pfam" id="PF09294">
    <property type="entry name" value="Interfer-bind"/>
    <property type="match status" value="1"/>
</dbReference>
<keyword evidence="3" id="KW-1015">Disulfide bond</keyword>
<feature type="signal peptide" evidence="5">
    <location>
        <begin position="1"/>
        <end position="18"/>
    </location>
</feature>
<name>A0A6G1QK18_CHAAH</name>
<dbReference type="Gene3D" id="2.60.40.10">
    <property type="entry name" value="Immunoglobulins"/>
    <property type="match status" value="2"/>
</dbReference>
<keyword evidence="4 8" id="KW-0675">Receptor</keyword>
<dbReference type="SUPFAM" id="SSF49265">
    <property type="entry name" value="Fibronectin type III"/>
    <property type="match status" value="2"/>
</dbReference>
<protein>
    <submittedName>
        <fullName evidence="8">Interleukin-20 receptor subunit alpha</fullName>
    </submittedName>
</protein>
<keyword evidence="9" id="KW-1185">Reference proteome</keyword>
<dbReference type="AlphaFoldDB" id="A0A6G1QK18"/>
<evidence type="ECO:0000259" key="7">
    <source>
        <dbReference type="Pfam" id="PF09294"/>
    </source>
</evidence>
<dbReference type="InterPro" id="IPR003961">
    <property type="entry name" value="FN3_dom"/>
</dbReference>
<evidence type="ECO:0000256" key="2">
    <source>
        <dbReference type="ARBA" id="ARBA00022729"/>
    </source>
</evidence>
<organism evidence="8 9">
    <name type="scientific">Channa argus</name>
    <name type="common">Northern snakehead</name>
    <name type="synonym">Ophicephalus argus</name>
    <dbReference type="NCBI Taxonomy" id="215402"/>
    <lineage>
        <taxon>Eukaryota</taxon>
        <taxon>Metazoa</taxon>
        <taxon>Chordata</taxon>
        <taxon>Craniata</taxon>
        <taxon>Vertebrata</taxon>
        <taxon>Euteleostomi</taxon>
        <taxon>Actinopterygii</taxon>
        <taxon>Neopterygii</taxon>
        <taxon>Teleostei</taxon>
        <taxon>Neoteleostei</taxon>
        <taxon>Acanthomorphata</taxon>
        <taxon>Anabantaria</taxon>
        <taxon>Anabantiformes</taxon>
        <taxon>Channoidei</taxon>
        <taxon>Channidae</taxon>
        <taxon>Channa</taxon>
    </lineage>
</organism>
<reference evidence="9" key="2">
    <citation type="submission" date="2019-02" db="EMBL/GenBank/DDBJ databases">
        <title>Opniocepnalus argus Var Kimnra genome.</title>
        <authorList>
            <person name="Zhou C."/>
            <person name="Xiao S."/>
        </authorList>
    </citation>
    <scope>NUCLEOTIDE SEQUENCE [LARGE SCALE GENOMIC DNA]</scope>
</reference>
<dbReference type="PANTHER" id="PTHR20859:SF86">
    <property type="entry name" value="INTERLEUKIN-20 RECEPTOR SUBUNIT ALPHA"/>
    <property type="match status" value="1"/>
</dbReference>
<reference evidence="8 9" key="1">
    <citation type="submission" date="2019-02" db="EMBL/GenBank/DDBJ databases">
        <title>Opniocepnalus argus genome.</title>
        <authorList>
            <person name="Zhou C."/>
            <person name="Xiao S."/>
        </authorList>
    </citation>
    <scope>NUCLEOTIDE SEQUENCE [LARGE SCALE GENOMIC DNA]</scope>
    <source>
        <strain evidence="8">OARG1902GOOAL</strain>
        <tissue evidence="8">Muscle</tissue>
    </source>
</reference>
<gene>
    <name evidence="8" type="ORF">EXN66_Car018417</name>
</gene>
<feature type="domain" description="Interferon/interleukin receptor" evidence="7">
    <location>
        <begin position="128"/>
        <end position="201"/>
    </location>
</feature>
<keyword evidence="2 5" id="KW-0732">Signal</keyword>
<dbReference type="FunFam" id="2.60.40.10:FF:000348">
    <property type="entry name" value="Interleukin 20 receptor subunit alpha"/>
    <property type="match status" value="1"/>
</dbReference>
<dbReference type="InterPro" id="IPR013783">
    <property type="entry name" value="Ig-like_fold"/>
</dbReference>
<dbReference type="GO" id="GO:0005886">
    <property type="term" value="C:plasma membrane"/>
    <property type="evidence" value="ECO:0007669"/>
    <property type="project" value="TreeGrafter"/>
</dbReference>
<dbReference type="Pfam" id="PF01108">
    <property type="entry name" value="Tissue_fac"/>
    <property type="match status" value="1"/>
</dbReference>
<sequence>MWTVVIFLNLGVLHCTVSSSLPSPIDAVFSSMNLKNVLHWSPGDGTPNDTHFTVQYAIYGDTVEGIKGKQVNWRAVWLCTRIVQTFCDLSNETWDQELGYYARVRAVGRKVTSKWAVTQRRFDPKSETTFGPPLVSVDITDNTAIISVKGPMRYQPDNHTPVVSMETFYPQMTYNISIYNTHRGIVHHFMESNLYTYSLMESEFPRNCCFTFCPFVSLRRGSCVNYCVLHPTLHSNLHRNLA</sequence>